<feature type="chain" id="PRO_5045765404" evidence="1">
    <location>
        <begin position="20"/>
        <end position="116"/>
    </location>
</feature>
<evidence type="ECO:0000313" key="3">
    <source>
        <dbReference type="Proteomes" id="UP001354931"/>
    </source>
</evidence>
<sequence length="116" mass="12086">MRRVLIVSAPGSAPVSASAAALAASAFDLDRAWDVHPQVSVRPEPFGALLYHFGTRKLSFLKDRGLLAVVQALPASPTARAACASAGVGDADMARYARALAVLARSSMLVERSPTP</sequence>
<protein>
    <submittedName>
        <fullName evidence="2">Mycofactocin biosynthesis chaperone MftB</fullName>
    </submittedName>
</protein>
<keyword evidence="3" id="KW-1185">Reference proteome</keyword>
<comment type="caution">
    <text evidence="2">The sequence shown here is derived from an EMBL/GenBank/DDBJ whole genome shotgun (WGS) entry which is preliminary data.</text>
</comment>
<keyword evidence="1" id="KW-0732">Signal</keyword>
<proteinExistence type="predicted"/>
<name>A0ABU6FBP1_9ACTN</name>
<gene>
    <name evidence="2" type="primary">mftB</name>
    <name evidence="2" type="ORF">OKJ99_28560</name>
</gene>
<dbReference type="NCBIfam" id="TIGR03967">
    <property type="entry name" value="mycofact_MftB"/>
    <property type="match status" value="1"/>
</dbReference>
<dbReference type="EMBL" id="JAOZYC010000147">
    <property type="protein sequence ID" value="MEB8341455.1"/>
    <property type="molecule type" value="Genomic_DNA"/>
</dbReference>
<feature type="signal peptide" evidence="1">
    <location>
        <begin position="1"/>
        <end position="19"/>
    </location>
</feature>
<dbReference type="InterPro" id="IPR023850">
    <property type="entry name" value="MftB"/>
</dbReference>
<accession>A0ABU6FBP1</accession>
<organism evidence="2 3">
    <name type="scientific">Streptomyces endophyticus</name>
    <dbReference type="NCBI Taxonomy" id="714166"/>
    <lineage>
        <taxon>Bacteria</taxon>
        <taxon>Bacillati</taxon>
        <taxon>Actinomycetota</taxon>
        <taxon>Actinomycetes</taxon>
        <taxon>Kitasatosporales</taxon>
        <taxon>Streptomycetaceae</taxon>
        <taxon>Streptomyces</taxon>
    </lineage>
</organism>
<dbReference type="RefSeq" id="WP_326020649.1">
    <property type="nucleotide sequence ID" value="NZ_JAOZYC010000147.1"/>
</dbReference>
<dbReference type="Pfam" id="PF26520">
    <property type="entry name" value="MftB_chaperone"/>
    <property type="match status" value="1"/>
</dbReference>
<evidence type="ECO:0000313" key="2">
    <source>
        <dbReference type="EMBL" id="MEB8341455.1"/>
    </source>
</evidence>
<dbReference type="Proteomes" id="UP001354931">
    <property type="component" value="Unassembled WGS sequence"/>
</dbReference>
<reference evidence="2 3" key="1">
    <citation type="submission" date="2022-10" db="EMBL/GenBank/DDBJ databases">
        <authorList>
            <person name="Xie J."/>
            <person name="Shen N."/>
        </authorList>
    </citation>
    <scope>NUCLEOTIDE SEQUENCE [LARGE SCALE GENOMIC DNA]</scope>
    <source>
        <strain evidence="2 3">YIM65594</strain>
    </source>
</reference>
<evidence type="ECO:0000256" key="1">
    <source>
        <dbReference type="SAM" id="SignalP"/>
    </source>
</evidence>